<proteinExistence type="predicted"/>
<accession>A0A170PQH5</accession>
<dbReference type="AlphaFoldDB" id="A0A170PQH5"/>
<reference evidence="3" key="1">
    <citation type="submission" date="2015-10" db="EMBL/GenBank/DDBJ databases">
        <authorList>
            <person name="Gilbert D.G."/>
        </authorList>
    </citation>
    <scope>NUCLEOTIDE SEQUENCE</scope>
</reference>
<dbReference type="GO" id="GO:0016740">
    <property type="term" value="F:transferase activity"/>
    <property type="evidence" value="ECO:0007669"/>
    <property type="project" value="UniProtKB-KW"/>
</dbReference>
<evidence type="ECO:0000256" key="1">
    <source>
        <dbReference type="SAM" id="MobiDB-lite"/>
    </source>
</evidence>
<dbReference type="SUPFAM" id="SSF75304">
    <property type="entry name" value="Amidase signature (AS) enzymes"/>
    <property type="match status" value="1"/>
</dbReference>
<dbReference type="GO" id="GO:0050567">
    <property type="term" value="F:glutaminyl-tRNA synthase (glutamine-hydrolyzing) activity"/>
    <property type="evidence" value="ECO:0007669"/>
    <property type="project" value="UniProtKB-EC"/>
</dbReference>
<dbReference type="EC" id="6.3.5.7" evidence="3"/>
<dbReference type="PANTHER" id="PTHR11895">
    <property type="entry name" value="TRANSAMIDASE"/>
    <property type="match status" value="1"/>
</dbReference>
<feature type="compositionally biased region" description="Polar residues" evidence="1">
    <location>
        <begin position="145"/>
        <end position="156"/>
    </location>
</feature>
<dbReference type="PANTHER" id="PTHR11895:SF7">
    <property type="entry name" value="GLUTAMYL-TRNA(GLN) AMIDOTRANSFERASE SUBUNIT A, MITOCHONDRIAL"/>
    <property type="match status" value="1"/>
</dbReference>
<evidence type="ECO:0000313" key="3">
    <source>
        <dbReference type="EMBL" id="CUS49936.1"/>
    </source>
</evidence>
<sequence length="467" mass="50102">MTTSGTSTYDPENYRLRTFYDASAEFRDGRDTPRAYLERCLETIEAKEPVVRAWVVLNTENARIAADESSARYKAGRPLSAIDGMPIGIKDVIQTKDMPTALGSAIYEGRQTHMDSASVNALRLAGAIILGKTVTTEFAFVRPGPTTNPFDSQHTPGGSSSGSSAAVGAGMIPAALGNQVVGSIIRPAAYCGNIAIKPTMGALHGGEGLSLSQLHLGVHAGSLVDMWSVAYEIAHRAGADPGYPGLYGPLELPPPTRPDTLIVLETEGWSQCDETTRSAFEAILDQLESLNVKLVTRNELPAIETFEQEIDGSMVLCRILCSYEMRWALRHYQSTGLLSDDLSLWLEMAETITLDDYRRALEKRERMRASLAALKGLASAMITLSSPGPAPEIEALTPSGESGYAFKTGSPAFNAATSVLGSPALTLPLAAVRGLPLGIQLIGQPHTDWDLTGYGAWLQRSIRTVSM</sequence>
<dbReference type="Pfam" id="PF01425">
    <property type="entry name" value="Amidase"/>
    <property type="match status" value="1"/>
</dbReference>
<feature type="domain" description="Amidase" evidence="2">
    <location>
        <begin position="37"/>
        <end position="448"/>
    </location>
</feature>
<dbReference type="InterPro" id="IPR023631">
    <property type="entry name" value="Amidase_dom"/>
</dbReference>
<dbReference type="GO" id="GO:0050566">
    <property type="term" value="F:asparaginyl-tRNA synthase (glutamine-hydrolyzing) activity"/>
    <property type="evidence" value="ECO:0007669"/>
    <property type="project" value="UniProtKB-EC"/>
</dbReference>
<protein>
    <submittedName>
        <fullName evidence="3">Aspartyl-tRNA(Asn) amidotransferase subunit A @ Glutamyl-tRNA(Gln) amidotransferase subunit A</fullName>
        <ecNumber evidence="3">6.3.5.6</ecNumber>
        <ecNumber evidence="3">6.3.5.7</ecNumber>
    </submittedName>
</protein>
<evidence type="ECO:0000259" key="2">
    <source>
        <dbReference type="Pfam" id="PF01425"/>
    </source>
</evidence>
<dbReference type="Gene3D" id="3.90.1300.10">
    <property type="entry name" value="Amidase signature (AS) domain"/>
    <property type="match status" value="1"/>
</dbReference>
<feature type="region of interest" description="Disordered" evidence="1">
    <location>
        <begin position="145"/>
        <end position="164"/>
    </location>
</feature>
<dbReference type="InterPro" id="IPR036928">
    <property type="entry name" value="AS_sf"/>
</dbReference>
<dbReference type="EMBL" id="CZRL01000008">
    <property type="protein sequence ID" value="CUS49936.1"/>
    <property type="molecule type" value="Genomic_DNA"/>
</dbReference>
<keyword evidence="3" id="KW-0436">Ligase</keyword>
<keyword evidence="3" id="KW-0808">Transferase</keyword>
<gene>
    <name evidence="3" type="ORF">MGWOODY_XGa2992</name>
</gene>
<name>A0A170PQH5_9ZZZZ</name>
<dbReference type="EC" id="6.3.5.6" evidence="3"/>
<organism evidence="3">
    <name type="scientific">hydrothermal vent metagenome</name>
    <dbReference type="NCBI Taxonomy" id="652676"/>
    <lineage>
        <taxon>unclassified sequences</taxon>
        <taxon>metagenomes</taxon>
        <taxon>ecological metagenomes</taxon>
    </lineage>
</organism>
<dbReference type="InterPro" id="IPR000120">
    <property type="entry name" value="Amidase"/>
</dbReference>